<evidence type="ECO:0000313" key="3">
    <source>
        <dbReference type="Proteomes" id="UP000505210"/>
    </source>
</evidence>
<dbReference type="InterPro" id="IPR005532">
    <property type="entry name" value="SUMF_dom"/>
</dbReference>
<gene>
    <name evidence="2" type="ORF">HPC62_10035</name>
</gene>
<dbReference type="InterPro" id="IPR016187">
    <property type="entry name" value="CTDL_fold"/>
</dbReference>
<dbReference type="RefSeq" id="WP_205370107.1">
    <property type="nucleotide sequence ID" value="NZ_CP053661.1"/>
</dbReference>
<proteinExistence type="predicted"/>
<dbReference type="Gene3D" id="3.90.1580.10">
    <property type="entry name" value="paralog of FGE (formylglycine-generating enzyme)"/>
    <property type="match status" value="1"/>
</dbReference>
<organism evidence="2 3">
    <name type="scientific">Thermoleptolyngbya sichuanensis A183</name>
    <dbReference type="NCBI Taxonomy" id="2737172"/>
    <lineage>
        <taxon>Bacteria</taxon>
        <taxon>Bacillati</taxon>
        <taxon>Cyanobacteriota</taxon>
        <taxon>Cyanophyceae</taxon>
        <taxon>Oculatellales</taxon>
        <taxon>Oculatellaceae</taxon>
        <taxon>Thermoleptolyngbya</taxon>
        <taxon>Thermoleptolyngbya sichuanensis</taxon>
    </lineage>
</organism>
<feature type="domain" description="Sulfatase-modifying factor enzyme-like" evidence="1">
    <location>
        <begin position="47"/>
        <end position="294"/>
    </location>
</feature>
<dbReference type="KEGG" id="theu:HPC62_10035"/>
<accession>A0A6M8B8K1</accession>
<dbReference type="EMBL" id="CP053661">
    <property type="protein sequence ID" value="QKD82472.1"/>
    <property type="molecule type" value="Genomic_DNA"/>
</dbReference>
<dbReference type="GO" id="GO:0120147">
    <property type="term" value="F:formylglycine-generating oxidase activity"/>
    <property type="evidence" value="ECO:0007669"/>
    <property type="project" value="TreeGrafter"/>
</dbReference>
<dbReference type="SUPFAM" id="SSF56436">
    <property type="entry name" value="C-type lectin-like"/>
    <property type="match status" value="1"/>
</dbReference>
<sequence length="301" mass="33401">MFNQSTPELTPVEFEVLTLLPTGEVGDRRMGRAKLWKESLAAGVALEMVILPGGPFTMGAPREEEGWHPSQGPQRSVTLRPFSLSKYPVTQAQWRAVAALPVVGRSLDPDPAHFKGDHHPVEQVSWLEAVEFCDRLTAHTGRPYRLPSEAEWEYACRGGTETPFHVGETLTTDLANYSGVDWEYQGRLCNRGSYGRGPQGEDRRETVPVGYFAHANAFGLCDLHGNVREWCQDTWHDTYADAPTDGTAWETGGDPKRRILRGGSWNVGPRSCRSAFRSRAEGDCGLYDIGFRVACGWDGFA</sequence>
<dbReference type="AlphaFoldDB" id="A0A6M8B8K1"/>
<name>A0A6M8B8K1_9CYAN</name>
<evidence type="ECO:0000313" key="2">
    <source>
        <dbReference type="EMBL" id="QKD82472.1"/>
    </source>
</evidence>
<dbReference type="InterPro" id="IPR051043">
    <property type="entry name" value="Sulfatase_Mod_Factor_Kinase"/>
</dbReference>
<dbReference type="Pfam" id="PF03781">
    <property type="entry name" value="FGE-sulfatase"/>
    <property type="match status" value="1"/>
</dbReference>
<dbReference type="Proteomes" id="UP000505210">
    <property type="component" value="Chromosome"/>
</dbReference>
<dbReference type="PANTHER" id="PTHR23150">
    <property type="entry name" value="SULFATASE MODIFYING FACTOR 1, 2"/>
    <property type="match status" value="1"/>
</dbReference>
<protein>
    <submittedName>
        <fullName evidence="2">Formylglycine-generating enzyme family protein</fullName>
    </submittedName>
</protein>
<keyword evidence="3" id="KW-1185">Reference proteome</keyword>
<dbReference type="InterPro" id="IPR042095">
    <property type="entry name" value="SUMF_sf"/>
</dbReference>
<evidence type="ECO:0000259" key="1">
    <source>
        <dbReference type="Pfam" id="PF03781"/>
    </source>
</evidence>
<dbReference type="PANTHER" id="PTHR23150:SF19">
    <property type="entry name" value="FORMYLGLYCINE-GENERATING ENZYME"/>
    <property type="match status" value="1"/>
</dbReference>
<reference evidence="2 3" key="1">
    <citation type="submission" date="2020-05" db="EMBL/GenBank/DDBJ databases">
        <title>Complete genome sequence of of a novel Thermoleptolyngbya strain isolated from hot springs of Ganzi, Sichuan China.</title>
        <authorList>
            <person name="Tang J."/>
            <person name="Daroch M."/>
            <person name="Li L."/>
            <person name="Waleron K."/>
            <person name="Waleron M."/>
            <person name="Waleron M."/>
        </authorList>
    </citation>
    <scope>NUCLEOTIDE SEQUENCE [LARGE SCALE GENOMIC DNA]</scope>
    <source>
        <strain evidence="2 3">PKUAC-SCTA183</strain>
    </source>
</reference>